<dbReference type="EMBL" id="UINC01017858">
    <property type="protein sequence ID" value="SVA74494.1"/>
    <property type="molecule type" value="Genomic_DNA"/>
</dbReference>
<dbReference type="InterPro" id="IPR017900">
    <property type="entry name" value="4Fe4S_Fe_S_CS"/>
</dbReference>
<keyword evidence="5" id="KW-0411">Iron-sulfur</keyword>
<gene>
    <name evidence="7" type="ORF">METZ01_LOCUS127348</name>
</gene>
<dbReference type="GO" id="GO:0016491">
    <property type="term" value="F:oxidoreductase activity"/>
    <property type="evidence" value="ECO:0007669"/>
    <property type="project" value="UniProtKB-ARBA"/>
</dbReference>
<dbReference type="Pfam" id="PF02754">
    <property type="entry name" value="CCG"/>
    <property type="match status" value="2"/>
</dbReference>
<dbReference type="InterPro" id="IPR004017">
    <property type="entry name" value="Cys_rich_dom"/>
</dbReference>
<reference evidence="7" key="1">
    <citation type="submission" date="2018-05" db="EMBL/GenBank/DDBJ databases">
        <authorList>
            <person name="Lanie J.A."/>
            <person name="Ng W.-L."/>
            <person name="Kazmierczak K.M."/>
            <person name="Andrzejewski T.M."/>
            <person name="Davidsen T.M."/>
            <person name="Wayne K.J."/>
            <person name="Tettelin H."/>
            <person name="Glass J.I."/>
            <person name="Rusch D."/>
            <person name="Podicherti R."/>
            <person name="Tsui H.-C.T."/>
            <person name="Winkler M.E."/>
        </authorList>
    </citation>
    <scope>NUCLEOTIDE SEQUENCE</scope>
</reference>
<keyword evidence="3" id="KW-0677">Repeat</keyword>
<keyword evidence="2" id="KW-0479">Metal-binding</keyword>
<feature type="domain" description="Cysteine-rich" evidence="6">
    <location>
        <begin position="367"/>
        <end position="443"/>
    </location>
</feature>
<evidence type="ECO:0000256" key="4">
    <source>
        <dbReference type="ARBA" id="ARBA00023004"/>
    </source>
</evidence>
<organism evidence="7">
    <name type="scientific">marine metagenome</name>
    <dbReference type="NCBI Taxonomy" id="408172"/>
    <lineage>
        <taxon>unclassified sequences</taxon>
        <taxon>metagenomes</taxon>
        <taxon>ecological metagenomes</taxon>
    </lineage>
</organism>
<accession>A0A381YBY0</accession>
<evidence type="ECO:0000256" key="3">
    <source>
        <dbReference type="ARBA" id="ARBA00022737"/>
    </source>
</evidence>
<sequence>VINHSDTQQTIYNIDNPLYWNRDSFDRELDRVYDICLGCRLCFNLCSSFPALFDAIDQAGDEKRIHAIEEGRISEQISKKDYIYLPEGEHAVEASIEVEFRGEVSDLTDKQRWAVVDLCYQCKLCDPVCPYTPGKEHEFQLDFPKLMTRAQAIRSKERGVKTNDKFLSNTDFTGKLGSVFGPMINLFSRIRLLRIIMEKIIGIHRKRILPEFKTNTLNNWFKNYQSSIKDPVEKVVIFGTCFTNAHDVELGIAAVEILEHNGVECKYPSQQCCGAPYLSPGDFDGFKNQAEPNIKELSRWVDDGFKVIVTGPPTCSLTLKKEYPDYLGFKEKIKKISENTFDISEYLIYLNKKGILKTDFKNQIGTVNYHVSCHLKAQQMGLKGRDVLRLVPETKVNLINRCSGMDGGWGMKSEFFEESMKLAKRCVNDLRQKEADKVCSDCTLAIHQLKQASEGELVLSHPILELHKAYGFSNN</sequence>
<evidence type="ECO:0000313" key="7">
    <source>
        <dbReference type="EMBL" id="SVA74494.1"/>
    </source>
</evidence>
<feature type="domain" description="Cysteine-rich" evidence="6">
    <location>
        <begin position="235"/>
        <end position="320"/>
    </location>
</feature>
<dbReference type="GO" id="GO:0046872">
    <property type="term" value="F:metal ion binding"/>
    <property type="evidence" value="ECO:0007669"/>
    <property type="project" value="UniProtKB-KW"/>
</dbReference>
<dbReference type="PANTHER" id="PTHR32479:SF19">
    <property type="entry name" value="ANAEROBIC GLYCEROL-3-PHOSPHATE DEHYDROGENASE SUBUNIT C"/>
    <property type="match status" value="1"/>
</dbReference>
<keyword evidence="4" id="KW-0408">Iron</keyword>
<dbReference type="AlphaFoldDB" id="A0A381YBY0"/>
<name>A0A381YBY0_9ZZZZ</name>
<feature type="non-terminal residue" evidence="7">
    <location>
        <position position="1"/>
    </location>
</feature>
<keyword evidence="1" id="KW-0004">4Fe-4S</keyword>
<dbReference type="SUPFAM" id="SSF54862">
    <property type="entry name" value="4Fe-4S ferredoxins"/>
    <property type="match status" value="1"/>
</dbReference>
<proteinExistence type="predicted"/>
<dbReference type="PANTHER" id="PTHR32479">
    <property type="entry name" value="GLYCOLATE OXIDASE IRON-SULFUR SUBUNIT"/>
    <property type="match status" value="1"/>
</dbReference>
<evidence type="ECO:0000256" key="1">
    <source>
        <dbReference type="ARBA" id="ARBA00022485"/>
    </source>
</evidence>
<evidence type="ECO:0000256" key="2">
    <source>
        <dbReference type="ARBA" id="ARBA00022723"/>
    </source>
</evidence>
<protein>
    <recommendedName>
        <fullName evidence="6">Cysteine-rich domain-containing protein</fullName>
    </recommendedName>
</protein>
<evidence type="ECO:0000259" key="6">
    <source>
        <dbReference type="Pfam" id="PF02754"/>
    </source>
</evidence>
<evidence type="ECO:0000256" key="5">
    <source>
        <dbReference type="ARBA" id="ARBA00023014"/>
    </source>
</evidence>
<dbReference type="PROSITE" id="PS00198">
    <property type="entry name" value="4FE4S_FER_1"/>
    <property type="match status" value="1"/>
</dbReference>
<dbReference type="GO" id="GO:0051539">
    <property type="term" value="F:4 iron, 4 sulfur cluster binding"/>
    <property type="evidence" value="ECO:0007669"/>
    <property type="project" value="UniProtKB-KW"/>
</dbReference>